<keyword evidence="2" id="KW-0813">Transport</keyword>
<dbReference type="SUPFAM" id="SSF52777">
    <property type="entry name" value="CoA-dependent acyltransferases"/>
    <property type="match status" value="2"/>
</dbReference>
<accession>K0KV07</accession>
<dbReference type="GO" id="GO:0004092">
    <property type="term" value="F:carnitine O-acetyltransferase activity"/>
    <property type="evidence" value="ECO:0007669"/>
    <property type="project" value="TreeGrafter"/>
</dbReference>
<dbReference type="AlphaFoldDB" id="K0KV07"/>
<dbReference type="GO" id="GO:0005829">
    <property type="term" value="C:cytosol"/>
    <property type="evidence" value="ECO:0007669"/>
    <property type="project" value="TreeGrafter"/>
</dbReference>
<dbReference type="PANTHER" id="PTHR22589">
    <property type="entry name" value="CARNITINE O-ACYLTRANSFERASE"/>
    <property type="match status" value="1"/>
</dbReference>
<dbReference type="PANTHER" id="PTHR22589:SF48">
    <property type="entry name" value="CARNITINE O-ACETYLTRANSFERASE YAT2"/>
    <property type="match status" value="1"/>
</dbReference>
<evidence type="ECO:0000313" key="10">
    <source>
        <dbReference type="EMBL" id="CCH44993.1"/>
    </source>
</evidence>
<keyword evidence="5" id="KW-0443">Lipid metabolism</keyword>
<keyword evidence="6 7" id="KW-0012">Acyltransferase</keyword>
<sequence length="793" mass="89210">MVNTMPSKTTPNTPQYLSNKTFQKEASLPNLPVPPLNETLKQLKESLLPLLNKEELIQLDKKIEAFKKSPISSVSQNHLLKFHQNEDCYLDHLNLDHILIDHKALPRNPFLILENDPLKQIHWDQSQSDRAAVLTTSALKFISSLRLGTLTQDQTFASGIPLTMKPYLNLFGTTRIPEFDSIRSKTNLNSDYILILSKSQFYTLKVLNDSNELIFTNKELKKILEDLLEEIENVENPNSTAIGSITSDTYKHWKSSREYLQREFKSNLNKIDDALFVLVLDHSEPNDTNEDLAKTISVGTLNIDSSGVQTGSCTSRWYDKLQLVVTKNSVAGVIWDSFTADGTSVLRFTSDIFTDSVLRLGDGNYTLFPGVSIAKPSDAPNSSKPKPEKLDWNFAPDAETSLHLSETRLTDLICTHLTTTKTLKFGRNFAKKIGVKADSLIQVALQIAHYALYGRPISTVEPVSTRGFKNSRSELYPVQNDIITKTCQIFISDSSLETRWKSFIDSCNFHSDNLKKSSEGEGFEKHLKALQNIYLQREIFNHLTPEFGFITDELPPLLFDDIIYPLFVPDLVASNCGNPAMRLFGLTPAVANGFGIGYIIKDDVTEICLITQYRQNERFLSTLDWVLHQLQHIWKHVGKVKIPHAHELDNNLRGHRDVESISLKSDIQASVMSRSTTAGSSDEDIDIALGGYGYFDIDDLTIRSTVQSRAPTPSISAHTSSTNLKGKQFEVDQNFGRKIINERLKDSFEKHESDHSDSNSSSSNTNTSRSSGSRYDTKFDRGQVGKKVTVNDD</sequence>
<comment type="caution">
    <text evidence="10">The sequence shown here is derived from an EMBL/GenBank/DDBJ whole genome shotgun (WGS) entry which is preliminary data.</text>
</comment>
<dbReference type="PROSITE" id="PS00440">
    <property type="entry name" value="ACYLTRANSF_C_2"/>
    <property type="match status" value="1"/>
</dbReference>
<dbReference type="eggNOG" id="KOG3719">
    <property type="taxonomic scope" value="Eukaryota"/>
</dbReference>
<evidence type="ECO:0000256" key="5">
    <source>
        <dbReference type="ARBA" id="ARBA00023098"/>
    </source>
</evidence>
<dbReference type="InParanoid" id="K0KV07"/>
<dbReference type="HOGENOM" id="CLU_013513_4_1_1"/>
<evidence type="ECO:0000256" key="4">
    <source>
        <dbReference type="ARBA" id="ARBA00022832"/>
    </source>
</evidence>
<dbReference type="InterPro" id="IPR000542">
    <property type="entry name" value="Carn_acyl_trans"/>
</dbReference>
<organism evidence="10 11">
    <name type="scientific">Wickerhamomyces ciferrii (strain ATCC 14091 / BCRC 22168 / CBS 111 / JCM 3599 / NBRC 0793 / NRRL Y-1031 F-60-10)</name>
    <name type="common">Yeast</name>
    <name type="synonym">Pichia ciferrii</name>
    <dbReference type="NCBI Taxonomy" id="1206466"/>
    <lineage>
        <taxon>Eukaryota</taxon>
        <taxon>Fungi</taxon>
        <taxon>Dikarya</taxon>
        <taxon>Ascomycota</taxon>
        <taxon>Saccharomycotina</taxon>
        <taxon>Saccharomycetes</taxon>
        <taxon>Phaffomycetales</taxon>
        <taxon>Wickerhamomycetaceae</taxon>
        <taxon>Wickerhamomyces</taxon>
    </lineage>
</organism>
<dbReference type="Gene3D" id="3.30.559.70">
    <property type="entry name" value="Choline/Carnitine o-acyltransferase, domain 2"/>
    <property type="match status" value="1"/>
</dbReference>
<dbReference type="Gene3D" id="3.30.559.10">
    <property type="entry name" value="Chloramphenicol acetyltransferase-like domain"/>
    <property type="match status" value="1"/>
</dbReference>
<dbReference type="GO" id="GO:0004095">
    <property type="term" value="F:carnitine O-palmitoyltransferase activity"/>
    <property type="evidence" value="ECO:0007669"/>
    <property type="project" value="UniProtKB-EC"/>
</dbReference>
<evidence type="ECO:0000259" key="9">
    <source>
        <dbReference type="Pfam" id="PF00755"/>
    </source>
</evidence>
<dbReference type="GO" id="GO:0006631">
    <property type="term" value="P:fatty acid metabolic process"/>
    <property type="evidence" value="ECO:0007669"/>
    <property type="project" value="UniProtKB-KW"/>
</dbReference>
<evidence type="ECO:0000256" key="1">
    <source>
        <dbReference type="ARBA" id="ARBA00005232"/>
    </source>
</evidence>
<feature type="compositionally biased region" description="Basic and acidic residues" evidence="8">
    <location>
        <begin position="748"/>
        <end position="757"/>
    </location>
</feature>
<dbReference type="STRING" id="1206466.K0KV07"/>
<dbReference type="InterPro" id="IPR039551">
    <property type="entry name" value="Cho/carn_acyl_trans"/>
</dbReference>
<feature type="domain" description="Choline/carnitine acyltransferase" evidence="9">
    <location>
        <begin position="31"/>
        <end position="624"/>
    </location>
</feature>
<evidence type="ECO:0000256" key="7">
    <source>
        <dbReference type="RuleBase" id="RU003801"/>
    </source>
</evidence>
<gene>
    <name evidence="10" type="ORF">BN7_4572</name>
</gene>
<dbReference type="InterPro" id="IPR023213">
    <property type="entry name" value="CAT-like_dom_sf"/>
</dbReference>
<dbReference type="EMBL" id="CAIF01000178">
    <property type="protein sequence ID" value="CCH44993.1"/>
    <property type="molecule type" value="Genomic_DNA"/>
</dbReference>
<dbReference type="Proteomes" id="UP000009328">
    <property type="component" value="Unassembled WGS sequence"/>
</dbReference>
<dbReference type="EC" id="2.3.1.21" evidence="10"/>
<evidence type="ECO:0000256" key="2">
    <source>
        <dbReference type="ARBA" id="ARBA00022448"/>
    </source>
</evidence>
<keyword evidence="4" id="KW-0276">Fatty acid metabolism</keyword>
<dbReference type="InterPro" id="IPR042231">
    <property type="entry name" value="Cho/carn_acyl_trans_2"/>
</dbReference>
<evidence type="ECO:0000313" key="11">
    <source>
        <dbReference type="Proteomes" id="UP000009328"/>
    </source>
</evidence>
<dbReference type="InterPro" id="IPR042572">
    <property type="entry name" value="Carn_acyl_trans_N"/>
</dbReference>
<dbReference type="GO" id="GO:0009437">
    <property type="term" value="P:carnitine metabolic process"/>
    <property type="evidence" value="ECO:0007669"/>
    <property type="project" value="TreeGrafter"/>
</dbReference>
<evidence type="ECO:0000256" key="3">
    <source>
        <dbReference type="ARBA" id="ARBA00022679"/>
    </source>
</evidence>
<dbReference type="PROSITE" id="PS00439">
    <property type="entry name" value="ACYLTRANSF_C_1"/>
    <property type="match status" value="1"/>
</dbReference>
<name>K0KV07_WICCF</name>
<protein>
    <submittedName>
        <fullName evidence="10">Carnitine O-palmitoyltransferase 1</fullName>
        <ecNumber evidence="10">2.3.1.21</ecNumber>
    </submittedName>
</protein>
<keyword evidence="3 7" id="KW-0808">Transferase</keyword>
<feature type="compositionally biased region" description="Low complexity" evidence="8">
    <location>
        <begin position="758"/>
        <end position="774"/>
    </location>
</feature>
<evidence type="ECO:0000256" key="8">
    <source>
        <dbReference type="SAM" id="MobiDB-lite"/>
    </source>
</evidence>
<evidence type="ECO:0000256" key="6">
    <source>
        <dbReference type="ARBA" id="ARBA00023315"/>
    </source>
</evidence>
<dbReference type="Gene3D" id="1.10.275.20">
    <property type="entry name" value="Choline/Carnitine o-acyltransferase"/>
    <property type="match status" value="1"/>
</dbReference>
<comment type="similarity">
    <text evidence="1 7">Belongs to the carnitine/choline acetyltransferase family.</text>
</comment>
<reference evidence="10 11" key="1">
    <citation type="journal article" date="2012" name="Eukaryot. Cell">
        <title>Draft genome sequence of Wickerhamomyces ciferrii NRRL Y-1031 F-60-10.</title>
        <authorList>
            <person name="Schneider J."/>
            <person name="Andrea H."/>
            <person name="Blom J."/>
            <person name="Jaenicke S."/>
            <person name="Ruckert C."/>
            <person name="Schorsch C."/>
            <person name="Szczepanowski R."/>
            <person name="Farwick M."/>
            <person name="Goesmann A."/>
            <person name="Puhler A."/>
            <person name="Schaffer S."/>
            <person name="Tauch A."/>
            <person name="Kohler T."/>
            <person name="Brinkrolf K."/>
        </authorList>
    </citation>
    <scope>NUCLEOTIDE SEQUENCE [LARGE SCALE GENOMIC DNA]</scope>
    <source>
        <strain evidence="11">ATCC 14091 / BCRC 22168 / CBS 111 / JCM 3599 / NBRC 0793 / NRRL Y-1031 F-60-10</strain>
    </source>
</reference>
<feature type="region of interest" description="Disordered" evidence="8">
    <location>
        <begin position="748"/>
        <end position="793"/>
    </location>
</feature>
<proteinExistence type="inferred from homology"/>
<keyword evidence="11" id="KW-1185">Reference proteome</keyword>
<dbReference type="Pfam" id="PF00755">
    <property type="entry name" value="Carn_acyltransf"/>
    <property type="match status" value="1"/>
</dbReference>
<dbReference type="FunCoup" id="K0KV07">
    <property type="interactions" value="70"/>
</dbReference>